<organism evidence="1 2">
    <name type="scientific">Acidithiobacillus caldus (strain ATCC 51756 / DSM 8584 / KU)</name>
    <dbReference type="NCBI Taxonomy" id="637389"/>
    <lineage>
        <taxon>Bacteria</taxon>
        <taxon>Pseudomonadati</taxon>
        <taxon>Pseudomonadota</taxon>
        <taxon>Acidithiobacillia</taxon>
        <taxon>Acidithiobacillales</taxon>
        <taxon>Acidithiobacillaceae</taxon>
        <taxon>Acidithiobacillus</taxon>
    </lineage>
</organism>
<dbReference type="HOGENOM" id="CLU_2802579_0_0_6"/>
<reference evidence="1 2" key="1">
    <citation type="journal article" date="2009" name="J. Bacteriol.">
        <title>Draft genome sequence of the extremely acidophilic bacterium Acidithiobacillus caldus ATCC 51756 reveals metabolic versatility in the genus Acidithiobacillus.</title>
        <authorList>
            <person name="Valdes J."/>
            <person name="Quatrini R."/>
            <person name="Hallberg K."/>
            <person name="Dopson M."/>
            <person name="Valenzuela P.D."/>
            <person name="Holmes D.S."/>
        </authorList>
    </citation>
    <scope>NUCLEOTIDE SEQUENCE [LARGE SCALE GENOMIC DNA]</scope>
    <source>
        <strain evidence="2">ATCC 51756 / DSM 8584 / KU</strain>
    </source>
</reference>
<evidence type="ECO:0000313" key="1">
    <source>
        <dbReference type="EMBL" id="AIA55953.1"/>
    </source>
</evidence>
<dbReference type="KEGG" id="acz:Acaty_c2098"/>
<name>A0A059ZWW7_ACICK</name>
<accession>A0A059ZWW7</accession>
<sequence>MLGHASYQVAIGRDGLYFTPAFLPLEGPDCTTTLRLSFSQLKPLLSPLGRQQMGALFADKKGGSGKK</sequence>
<dbReference type="AlphaFoldDB" id="A0A059ZWW7"/>
<gene>
    <name evidence="1" type="ORF">Acaty_c2098</name>
</gene>
<dbReference type="Proteomes" id="UP000005522">
    <property type="component" value="Chromosome"/>
</dbReference>
<proteinExistence type="predicted"/>
<evidence type="ECO:0000313" key="2">
    <source>
        <dbReference type="Proteomes" id="UP000005522"/>
    </source>
</evidence>
<dbReference type="EMBL" id="CP005986">
    <property type="protein sequence ID" value="AIA55953.1"/>
    <property type="molecule type" value="Genomic_DNA"/>
</dbReference>
<protein>
    <submittedName>
        <fullName evidence="1">Uncharacterized protein</fullName>
    </submittedName>
</protein>